<dbReference type="PANTHER" id="PTHR24082:SF283">
    <property type="entry name" value="NUCLEAR HORMONE RECEPTOR HR96"/>
    <property type="match status" value="1"/>
</dbReference>
<evidence type="ECO:0000256" key="1">
    <source>
        <dbReference type="ARBA" id="ARBA00022723"/>
    </source>
</evidence>
<dbReference type="PROSITE" id="PS00031">
    <property type="entry name" value="NUCLEAR_REC_DBD_1"/>
    <property type="match status" value="1"/>
</dbReference>
<evidence type="ECO:0000259" key="12">
    <source>
        <dbReference type="PROSITE" id="PS51843"/>
    </source>
</evidence>
<dbReference type="CDD" id="cd06929">
    <property type="entry name" value="NR_LBD_F1"/>
    <property type="match status" value="1"/>
</dbReference>
<dbReference type="SUPFAM" id="SSF57716">
    <property type="entry name" value="Glucocorticoid receptor-like (DNA-binding domain)"/>
    <property type="match status" value="1"/>
</dbReference>
<dbReference type="FunFam" id="1.10.565.10:FF:000035">
    <property type="entry name" value="Nuclear hormone receptor HR96"/>
    <property type="match status" value="1"/>
</dbReference>
<dbReference type="GO" id="GO:0000978">
    <property type="term" value="F:RNA polymerase II cis-regulatory region sequence-specific DNA binding"/>
    <property type="evidence" value="ECO:0007669"/>
    <property type="project" value="TreeGrafter"/>
</dbReference>
<dbReference type="HOGENOM" id="CLU_007368_12_2_1"/>
<evidence type="ECO:0000256" key="9">
    <source>
        <dbReference type="RuleBase" id="RU004334"/>
    </source>
</evidence>
<feature type="compositionally biased region" description="Low complexity" evidence="10">
    <location>
        <begin position="148"/>
        <end position="181"/>
    </location>
</feature>
<keyword evidence="8 9" id="KW-0539">Nucleus</keyword>
<feature type="domain" description="Nuclear receptor" evidence="11">
    <location>
        <begin position="62"/>
        <end position="145"/>
    </location>
</feature>
<evidence type="ECO:0000256" key="6">
    <source>
        <dbReference type="ARBA" id="ARBA00023163"/>
    </source>
</evidence>
<dbReference type="GO" id="GO:0005634">
    <property type="term" value="C:nucleus"/>
    <property type="evidence" value="ECO:0007669"/>
    <property type="project" value="UniProtKB-SubCell"/>
</dbReference>
<dbReference type="GO" id="GO:0004879">
    <property type="term" value="F:nuclear receptor activity"/>
    <property type="evidence" value="ECO:0007669"/>
    <property type="project" value="TreeGrafter"/>
</dbReference>
<dbReference type="InterPro" id="IPR001723">
    <property type="entry name" value="Nuclear_hrmn_rcpt"/>
</dbReference>
<dbReference type="PRINTS" id="PR00047">
    <property type="entry name" value="STROIDFINGER"/>
</dbReference>
<dbReference type="PROSITE" id="PS51030">
    <property type="entry name" value="NUCLEAR_REC_DBD_2"/>
    <property type="match status" value="1"/>
</dbReference>
<keyword evidence="5 9" id="KW-0238">DNA-binding</keyword>
<dbReference type="PANTHER" id="PTHR24082">
    <property type="entry name" value="NUCLEAR HORMONE RECEPTOR"/>
    <property type="match status" value="1"/>
</dbReference>
<protein>
    <recommendedName>
        <fullName evidence="15">Nuclear hormone receptor HR96</fullName>
    </recommendedName>
</protein>
<feature type="compositionally biased region" description="Low complexity" evidence="10">
    <location>
        <begin position="232"/>
        <end position="243"/>
    </location>
</feature>
<dbReference type="GO" id="GO:0000122">
    <property type="term" value="P:negative regulation of transcription by RNA polymerase II"/>
    <property type="evidence" value="ECO:0007669"/>
    <property type="project" value="TreeGrafter"/>
</dbReference>
<dbReference type="OMA" id="DMSWDCG"/>
<dbReference type="InterPro" id="IPR000536">
    <property type="entry name" value="Nucl_hrmn_rcpt_lig-bd"/>
</dbReference>
<evidence type="ECO:0000256" key="8">
    <source>
        <dbReference type="ARBA" id="ARBA00023242"/>
    </source>
</evidence>
<dbReference type="Gene3D" id="3.30.50.10">
    <property type="entry name" value="Erythroid Transcription Factor GATA-1, subunit A"/>
    <property type="match status" value="1"/>
</dbReference>
<keyword evidence="3 9" id="KW-0862">Zinc</keyword>
<dbReference type="Pfam" id="PF00105">
    <property type="entry name" value="zf-C4"/>
    <property type="match status" value="1"/>
</dbReference>
<feature type="domain" description="NR LBD" evidence="12">
    <location>
        <begin position="290"/>
        <end position="528"/>
    </location>
</feature>
<reference evidence="14" key="1">
    <citation type="submission" date="2011-05" db="EMBL/GenBank/DDBJ databases">
        <authorList>
            <person name="Richards S.R."/>
            <person name="Qu J."/>
            <person name="Jiang H."/>
            <person name="Jhangiani S.N."/>
            <person name="Agravi P."/>
            <person name="Goodspeed R."/>
            <person name="Gross S."/>
            <person name="Mandapat C."/>
            <person name="Jackson L."/>
            <person name="Mathew T."/>
            <person name="Pu L."/>
            <person name="Thornton R."/>
            <person name="Saada N."/>
            <person name="Wilczek-Boney K.B."/>
            <person name="Lee S."/>
            <person name="Kovar C."/>
            <person name="Wu Y."/>
            <person name="Scherer S.E."/>
            <person name="Worley K.C."/>
            <person name="Muzny D.M."/>
            <person name="Gibbs R."/>
        </authorList>
    </citation>
    <scope>NUCLEOTIDE SEQUENCE</scope>
    <source>
        <strain evidence="14">Brora</strain>
    </source>
</reference>
<feature type="compositionally biased region" description="Basic and acidic residues" evidence="10">
    <location>
        <begin position="194"/>
        <end position="214"/>
    </location>
</feature>
<evidence type="ECO:0000256" key="2">
    <source>
        <dbReference type="ARBA" id="ARBA00022771"/>
    </source>
</evidence>
<dbReference type="STRING" id="126957.T1J1D7"/>
<dbReference type="eggNOG" id="KOG3575">
    <property type="taxonomic scope" value="Eukaryota"/>
</dbReference>
<evidence type="ECO:0000256" key="10">
    <source>
        <dbReference type="SAM" id="MobiDB-lite"/>
    </source>
</evidence>
<evidence type="ECO:0000256" key="5">
    <source>
        <dbReference type="ARBA" id="ARBA00023125"/>
    </source>
</evidence>
<feature type="compositionally biased region" description="Polar residues" evidence="10">
    <location>
        <begin position="216"/>
        <end position="231"/>
    </location>
</feature>
<evidence type="ECO:0000259" key="11">
    <source>
        <dbReference type="PROSITE" id="PS51030"/>
    </source>
</evidence>
<evidence type="ECO:0000313" key="13">
    <source>
        <dbReference type="EnsemblMetazoa" id="SMAR007355-PA"/>
    </source>
</evidence>
<evidence type="ECO:0000256" key="4">
    <source>
        <dbReference type="ARBA" id="ARBA00023015"/>
    </source>
</evidence>
<dbReference type="EMBL" id="JH431783">
    <property type="status" value="NOT_ANNOTATED_CDS"/>
    <property type="molecule type" value="Genomic_DNA"/>
</dbReference>
<dbReference type="GO" id="GO:0008270">
    <property type="term" value="F:zinc ion binding"/>
    <property type="evidence" value="ECO:0007669"/>
    <property type="project" value="UniProtKB-KW"/>
</dbReference>
<evidence type="ECO:0000256" key="7">
    <source>
        <dbReference type="ARBA" id="ARBA00023170"/>
    </source>
</evidence>
<dbReference type="GO" id="GO:0030154">
    <property type="term" value="P:cell differentiation"/>
    <property type="evidence" value="ECO:0007669"/>
    <property type="project" value="TreeGrafter"/>
</dbReference>
<dbReference type="PROSITE" id="PS51843">
    <property type="entry name" value="NR_LBD"/>
    <property type="match status" value="1"/>
</dbReference>
<proteinExistence type="inferred from homology"/>
<sequence>MKDRHGNVVITNSWLFRTPGWNTCDFYGYNPDDWWTSTSMTTEMASADSPTSPGKALGKGDSKVCGVCGDKALGYNFNAITCESCKAFFRRNALKKKEYKCPFNNNCKVEIITRRFCQKYEKTKIEENRHKRHLEVGNPNKQQNSPHSSDSSMGVFSPSSSSIGVTSPSSSSIGVTSPMSTCTVGVTSPLPADHITDDSEPETKIKRLTNDLDVHTPQSETSECDSITTLNSPFTTPTSPQSSINSPAADFQKNCGETTKETVNNVFDIAIKAEFEEIQDSHHRNPLTLVSTSSLRDLSKLEMEKLNELTIANRAMLSPLQNDPRMMGSTDPSLLNVINMTDIAIRRLIKMSKKITGFKNLCQEDQIALLKGGCTELMILRSVMTYDPEKGCWEGPKKSLCIKLEVLREAKGNVYEEHKRFIQSFEPAWRNDENIMLLLSAIALFNPDRANVIHGDVIKLEQDAYFYLLRRYLESMYYGCQARSVYVRLRQKLDELHILNENHVRVFLDVNPKDVEPLLIEIFDLKNH</sequence>
<keyword evidence="2 9" id="KW-0863">Zinc-finger</keyword>
<accession>T1J1D7</accession>
<dbReference type="InterPro" id="IPR035500">
    <property type="entry name" value="NHR-like_dom_sf"/>
</dbReference>
<dbReference type="PRINTS" id="PR00398">
    <property type="entry name" value="STRDHORMONER"/>
</dbReference>
<dbReference type="SMART" id="SM00430">
    <property type="entry name" value="HOLI"/>
    <property type="match status" value="1"/>
</dbReference>
<comment type="subcellular location">
    <subcellularLocation>
        <location evidence="9">Nucleus</location>
    </subcellularLocation>
</comment>
<feature type="region of interest" description="Disordered" evidence="10">
    <location>
        <begin position="128"/>
        <end position="252"/>
    </location>
</feature>
<keyword evidence="6 9" id="KW-0804">Transcription</keyword>
<dbReference type="Proteomes" id="UP000014500">
    <property type="component" value="Unassembled WGS sequence"/>
</dbReference>
<name>T1J1D7_STRMM</name>
<evidence type="ECO:0000256" key="3">
    <source>
        <dbReference type="ARBA" id="ARBA00022833"/>
    </source>
</evidence>
<keyword evidence="1 9" id="KW-0479">Metal-binding</keyword>
<dbReference type="GO" id="GO:0045944">
    <property type="term" value="P:positive regulation of transcription by RNA polymerase II"/>
    <property type="evidence" value="ECO:0007669"/>
    <property type="project" value="TreeGrafter"/>
</dbReference>
<dbReference type="EnsemblMetazoa" id="SMAR007355-RA">
    <property type="protein sequence ID" value="SMAR007355-PA"/>
    <property type="gene ID" value="SMAR007355"/>
</dbReference>
<organism evidence="13 14">
    <name type="scientific">Strigamia maritima</name>
    <name type="common">European centipede</name>
    <name type="synonym">Geophilus maritimus</name>
    <dbReference type="NCBI Taxonomy" id="126957"/>
    <lineage>
        <taxon>Eukaryota</taxon>
        <taxon>Metazoa</taxon>
        <taxon>Ecdysozoa</taxon>
        <taxon>Arthropoda</taxon>
        <taxon>Myriapoda</taxon>
        <taxon>Chilopoda</taxon>
        <taxon>Pleurostigmophora</taxon>
        <taxon>Geophilomorpha</taxon>
        <taxon>Linotaeniidae</taxon>
        <taxon>Strigamia</taxon>
    </lineage>
</organism>
<dbReference type="AlphaFoldDB" id="T1J1D7"/>
<keyword evidence="4 9" id="KW-0805">Transcription regulation</keyword>
<dbReference type="InterPro" id="IPR013088">
    <property type="entry name" value="Znf_NHR/GATA"/>
</dbReference>
<dbReference type="SUPFAM" id="SSF48508">
    <property type="entry name" value="Nuclear receptor ligand-binding domain"/>
    <property type="match status" value="1"/>
</dbReference>
<dbReference type="PhylomeDB" id="T1J1D7"/>
<reference evidence="13" key="2">
    <citation type="submission" date="2015-02" db="UniProtKB">
        <authorList>
            <consortium name="EnsemblMetazoa"/>
        </authorList>
    </citation>
    <scope>IDENTIFICATION</scope>
</reference>
<evidence type="ECO:0000313" key="14">
    <source>
        <dbReference type="Proteomes" id="UP000014500"/>
    </source>
</evidence>
<evidence type="ECO:0008006" key="15">
    <source>
        <dbReference type="Google" id="ProtNLM"/>
    </source>
</evidence>
<dbReference type="Pfam" id="PF00104">
    <property type="entry name" value="Hormone_recep"/>
    <property type="match status" value="1"/>
</dbReference>
<keyword evidence="7 9" id="KW-0675">Receptor</keyword>
<dbReference type="SMART" id="SM00399">
    <property type="entry name" value="ZnF_C4"/>
    <property type="match status" value="1"/>
</dbReference>
<dbReference type="Gene3D" id="1.10.565.10">
    <property type="entry name" value="Retinoid X Receptor"/>
    <property type="match status" value="1"/>
</dbReference>
<dbReference type="InterPro" id="IPR001628">
    <property type="entry name" value="Znf_hrmn_rcpt"/>
</dbReference>
<dbReference type="InterPro" id="IPR050234">
    <property type="entry name" value="Nuclear_hormone_rcpt_NR1"/>
</dbReference>
<keyword evidence="14" id="KW-1185">Reference proteome</keyword>
<comment type="similarity">
    <text evidence="9">Belongs to the nuclear hormone receptor family.</text>
</comment>